<organism evidence="3 4">
    <name type="scientific">Fenollaria massiliensis</name>
    <dbReference type="NCBI Taxonomy" id="938288"/>
    <lineage>
        <taxon>Bacteria</taxon>
        <taxon>Bacillati</taxon>
        <taxon>Bacillota</taxon>
        <taxon>Clostridia</taxon>
        <taxon>Eubacteriales</taxon>
        <taxon>Fenollaria</taxon>
    </lineage>
</organism>
<feature type="compositionally biased region" description="Acidic residues" evidence="1">
    <location>
        <begin position="312"/>
        <end position="321"/>
    </location>
</feature>
<keyword evidence="2" id="KW-0812">Transmembrane</keyword>
<feature type="transmembrane region" description="Helical" evidence="2">
    <location>
        <begin position="64"/>
        <end position="85"/>
    </location>
</feature>
<keyword evidence="4" id="KW-1185">Reference proteome</keyword>
<keyword evidence="2" id="KW-1133">Transmembrane helix</keyword>
<feature type="region of interest" description="Disordered" evidence="1">
    <location>
        <begin position="208"/>
        <end position="321"/>
    </location>
</feature>
<protein>
    <submittedName>
        <fullName evidence="3">Uncharacterized protein</fullName>
    </submittedName>
</protein>
<dbReference type="RefSeq" id="WP_249242698.1">
    <property type="nucleotide sequence ID" value="NZ_CP096649.1"/>
</dbReference>
<keyword evidence="2" id="KW-0472">Membrane</keyword>
<evidence type="ECO:0000313" key="3">
    <source>
        <dbReference type="EMBL" id="UQK59192.1"/>
    </source>
</evidence>
<feature type="compositionally biased region" description="Basic and acidic residues" evidence="1">
    <location>
        <begin position="212"/>
        <end position="233"/>
    </location>
</feature>
<feature type="transmembrane region" description="Helical" evidence="2">
    <location>
        <begin position="152"/>
        <end position="173"/>
    </location>
</feature>
<feature type="compositionally biased region" description="Low complexity" evidence="1">
    <location>
        <begin position="271"/>
        <end position="286"/>
    </location>
</feature>
<gene>
    <name evidence="3" type="ORF">M1R53_00565</name>
</gene>
<evidence type="ECO:0000256" key="2">
    <source>
        <dbReference type="SAM" id="Phobius"/>
    </source>
</evidence>
<accession>A0A9E7DK20</accession>
<dbReference type="KEGG" id="fms:M1R53_00565"/>
<dbReference type="EMBL" id="CP096649">
    <property type="protein sequence ID" value="UQK59192.1"/>
    <property type="molecule type" value="Genomic_DNA"/>
</dbReference>
<proteinExistence type="predicted"/>
<sequence>MEGRRRPRKSLLMYDKVLFFSALLLFAFTLIFALDWIISGAAMNNADGFDVLDKVAGFGKRTGIYFIFIVITFVTTTLAFIYTMLLRRGMRRNAKTLDNVMIGFGLLFTFIDFFAMSKMRKILKVFADPLKSWSDIARMGLGDTDIENYKPIFGVIIGILALITLCIGCILLYRKIFLRVRPKDVSRQINAVGRGVSNAANAVKETAQNAAEDLRNPDNVEDYNTRRPAPKEYIDDDYGVYDEAPRAPRRPRPQRDAEYDDYYDERPARPQRPVRQQRPDAPQRPQRPARPDAPQRPQRPDAPRRPRPQNENLDEGNGYDE</sequence>
<feature type="transmembrane region" description="Helical" evidence="2">
    <location>
        <begin position="97"/>
        <end position="116"/>
    </location>
</feature>
<evidence type="ECO:0000256" key="1">
    <source>
        <dbReference type="SAM" id="MobiDB-lite"/>
    </source>
</evidence>
<dbReference type="AlphaFoldDB" id="A0A9E7DK20"/>
<name>A0A9E7DK20_9FIRM</name>
<evidence type="ECO:0000313" key="4">
    <source>
        <dbReference type="Proteomes" id="UP000831151"/>
    </source>
</evidence>
<dbReference type="Proteomes" id="UP000831151">
    <property type="component" value="Chromosome"/>
</dbReference>
<reference evidence="3" key="1">
    <citation type="submission" date="2022-04" db="EMBL/GenBank/DDBJ databases">
        <title>Complete genome sequences of Ezakiella coagulans and Fenollaria massiliensis.</title>
        <authorList>
            <person name="France M.T."/>
            <person name="Clifford J."/>
            <person name="Narina S."/>
            <person name="Rutt L."/>
            <person name="Ravel J."/>
        </authorList>
    </citation>
    <scope>NUCLEOTIDE SEQUENCE</scope>
    <source>
        <strain evidence="3">C0061C2</strain>
    </source>
</reference>